<organism evidence="2">
    <name type="scientific">marine sediment metagenome</name>
    <dbReference type="NCBI Taxonomy" id="412755"/>
    <lineage>
        <taxon>unclassified sequences</taxon>
        <taxon>metagenomes</taxon>
        <taxon>ecological metagenomes</taxon>
    </lineage>
</organism>
<evidence type="ECO:0000259" key="1">
    <source>
        <dbReference type="Pfam" id="PF02463"/>
    </source>
</evidence>
<evidence type="ECO:0000313" key="2">
    <source>
        <dbReference type="EMBL" id="KKN53229.1"/>
    </source>
</evidence>
<dbReference type="SUPFAM" id="SSF52540">
    <property type="entry name" value="P-loop containing nucleoside triphosphate hydrolases"/>
    <property type="match status" value="1"/>
</dbReference>
<dbReference type="Pfam" id="PF02463">
    <property type="entry name" value="SMC_N"/>
    <property type="match status" value="1"/>
</dbReference>
<reference evidence="2" key="1">
    <citation type="journal article" date="2015" name="Nature">
        <title>Complex archaea that bridge the gap between prokaryotes and eukaryotes.</title>
        <authorList>
            <person name="Spang A."/>
            <person name="Saw J.H."/>
            <person name="Jorgensen S.L."/>
            <person name="Zaremba-Niedzwiedzka K."/>
            <person name="Martijn J."/>
            <person name="Lind A.E."/>
            <person name="van Eijk R."/>
            <person name="Schleper C."/>
            <person name="Guy L."/>
            <person name="Ettema T.J."/>
        </authorList>
    </citation>
    <scope>NUCLEOTIDE SEQUENCE</scope>
</reference>
<dbReference type="PANTHER" id="PTHR32114:SF2">
    <property type="entry name" value="ABC TRANSPORTER ABCH.3"/>
    <property type="match status" value="1"/>
</dbReference>
<gene>
    <name evidence="2" type="ORF">LCGC14_0604660</name>
</gene>
<accession>A0A0F9REB6</accession>
<dbReference type="Gene3D" id="3.40.50.300">
    <property type="entry name" value="P-loop containing nucleotide triphosphate hydrolases"/>
    <property type="match status" value="2"/>
</dbReference>
<name>A0A0F9REB6_9ZZZZ</name>
<dbReference type="EMBL" id="LAZR01000982">
    <property type="protein sequence ID" value="KKN53229.1"/>
    <property type="molecule type" value="Genomic_DNA"/>
</dbReference>
<sequence>MEFFEDFRKIRQTLEKIYGKKPDISIILGELNKIDKSKEKAQGTIEKYASYLFQFLFKSSLVFIKNKKLEESSRSSVKSTLRHNFPKNFEFNEQEREKFFNLISKYFGRLSIKIKLAQKGDYFFLSDYNSILNILLFWDKYKLLDFAQYDPRDNVTLNGFKEIFRTREILIFFDKEFLDKIFGKFGLIKKSGLTYLQFSESLNIVKKFDRRDFHYWTKIDRNKPFGYIPLKFLKNLLNSKYKDSFDLDISRYIKYIHIGKAKSKESKTIRIELLKKIINSYNDWFVKFIPKDSNLNYLFGVINREKEEIEQPFTLVEEYVNTFKKKYKDIIYKKHFNRFKSILTISENPVFIKSVELINFKSYSNEKVVFENGINIIYGPNGSGKTTIIEAILFALLRYYTFTLEVYPYVENIFVLNPWLIKFGEKECEVILKLKCGEKDVEIDRIMGRNGNQKLFINQVDMLSHIDPKYYSFIDNPEIKSIKFSISRENLVTPIINKFKELGILFEKNDIYSSLYQEYDLFWNIEKLYFNSDSDEVDLFYANKLRLLLIDGLVIIKNMKRKEKNIKIAFSTFELLKNLFYETLYDIINKNEDYKFGTGRYFNCESCSSTVFGKPAYICQKCGAEYDDSCLEKLYKTDFIGRDSFPRCESARCNESMTPTTYKRREYLPEDFYELLEWTEKGETYKEPFSKHTWRKRISEVVNSVQAYRKTTNPSDSNGFDPLRHLLDGNPKETYSLIKSIMEDNKLQEYKKLKSRLNLQIFIRKNLIDRLKLCFENPLFRYLFNLIDKNKSEIKIDLKEISSYIDNSRMFLSLKTINYVLLLTISNLIQRKQNVSYSEENEKLINNIKNILNLMKNENDIDEIFKDFNDKIQLLEEEQGILSANRNEIANEFNQRFKPFEQKLAELLIYITELSSEFNEYRNTLKAYFEKIKGLDLHFKFYEDYIELSEWYLEEITYDDWVEYFQLDYKLLKRQLKNQIRLLEFIQSCNRNIRFTKKKIQKINKEVIFLGENKIILFNLFRDYFNKELKIKSQKIFKNEDFYSFLDEKGIPKLKSLKNDETYPTFILSGGERSKLILAILSLLIKISNRRTFFLIDEPNELLDSENIVIMKDYFSALFRNQQLIICTFIKKYIKFQPALVYKVKRDENNEPSVTLI</sequence>
<dbReference type="InterPro" id="IPR003395">
    <property type="entry name" value="RecF/RecN/SMC_N"/>
</dbReference>
<dbReference type="AlphaFoldDB" id="A0A0F9REB6"/>
<dbReference type="PANTHER" id="PTHR32114">
    <property type="entry name" value="ABC TRANSPORTER ABCH.3"/>
    <property type="match status" value="1"/>
</dbReference>
<dbReference type="InterPro" id="IPR027417">
    <property type="entry name" value="P-loop_NTPase"/>
</dbReference>
<proteinExistence type="predicted"/>
<feature type="domain" description="RecF/RecN/SMC N-terminal" evidence="1">
    <location>
        <begin position="351"/>
        <end position="1146"/>
    </location>
</feature>
<protein>
    <recommendedName>
        <fullName evidence="1">RecF/RecN/SMC N-terminal domain-containing protein</fullName>
    </recommendedName>
</protein>
<comment type="caution">
    <text evidence="2">The sequence shown here is derived from an EMBL/GenBank/DDBJ whole genome shotgun (WGS) entry which is preliminary data.</text>
</comment>